<evidence type="ECO:0000259" key="1">
    <source>
        <dbReference type="Pfam" id="PF13622"/>
    </source>
</evidence>
<accession>A0AAW8JC95</accession>
<proteinExistence type="predicted"/>
<dbReference type="EMBL" id="JAVIDL010000027">
    <property type="protein sequence ID" value="MDQ8936572.1"/>
    <property type="molecule type" value="Genomic_DNA"/>
</dbReference>
<evidence type="ECO:0000313" key="3">
    <source>
        <dbReference type="EMBL" id="MDQ8936572.1"/>
    </source>
</evidence>
<dbReference type="Proteomes" id="UP001243844">
    <property type="component" value="Unassembled WGS sequence"/>
</dbReference>
<dbReference type="RefSeq" id="WP_308981800.1">
    <property type="nucleotide sequence ID" value="NZ_JAVIDL010000027.1"/>
</dbReference>
<dbReference type="Pfam" id="PF13622">
    <property type="entry name" value="4HBT_3"/>
    <property type="match status" value="1"/>
</dbReference>
<dbReference type="InterPro" id="IPR049450">
    <property type="entry name" value="ACOT8-like_C"/>
</dbReference>
<reference evidence="3" key="1">
    <citation type="submission" date="2023-08" db="EMBL/GenBank/DDBJ databases">
        <title>Emergence of clinically-relevant ST2 carbapenem-resistant Acinetobacter baumannii strains in hospital sewages in Zhejiang, East of China.</title>
        <authorList>
            <person name="Kaichao C."/>
            <person name="Zhang R."/>
        </authorList>
    </citation>
    <scope>NUCLEOTIDE SEQUENCE</scope>
    <source>
        <strain evidence="3">M-RB-37</strain>
    </source>
</reference>
<gene>
    <name evidence="3" type="ORF">RFH47_12680</name>
</gene>
<dbReference type="InterPro" id="IPR049449">
    <property type="entry name" value="TesB_ACOT8-like_N"/>
</dbReference>
<dbReference type="AlphaFoldDB" id="A0AAW8JC95"/>
<feature type="domain" description="Acyl-CoA thioesterase-like N-terminal HotDog" evidence="1">
    <location>
        <begin position="29"/>
        <end position="111"/>
    </location>
</feature>
<comment type="caution">
    <text evidence="3">The sequence shown here is derived from an EMBL/GenBank/DDBJ whole genome shotgun (WGS) entry which is preliminary data.</text>
</comment>
<evidence type="ECO:0000313" key="4">
    <source>
        <dbReference type="Proteomes" id="UP001243844"/>
    </source>
</evidence>
<dbReference type="Pfam" id="PF20789">
    <property type="entry name" value="4HBT_3C"/>
    <property type="match status" value="1"/>
</dbReference>
<organism evidence="3 4">
    <name type="scientific">Acinetobacter rudis</name>
    <dbReference type="NCBI Taxonomy" id="632955"/>
    <lineage>
        <taxon>Bacteria</taxon>
        <taxon>Pseudomonadati</taxon>
        <taxon>Pseudomonadota</taxon>
        <taxon>Gammaproteobacteria</taxon>
        <taxon>Moraxellales</taxon>
        <taxon>Moraxellaceae</taxon>
        <taxon>Acinetobacter</taxon>
    </lineage>
</organism>
<protein>
    <submittedName>
        <fullName evidence="3">Thioesterase family protein</fullName>
    </submittedName>
</protein>
<name>A0AAW8JC95_9GAMM</name>
<dbReference type="Gene3D" id="2.40.160.210">
    <property type="entry name" value="Acyl-CoA thioesterase, double hotdog domain"/>
    <property type="match status" value="1"/>
</dbReference>
<dbReference type="InterPro" id="IPR042171">
    <property type="entry name" value="Acyl-CoA_hotdog"/>
</dbReference>
<sequence length="264" mass="29753">MSSYYQLLSRQHTEYGQVSQYRCTELVQGAWNPHEQHMAAASGVICAELEQFQPRPEMRIGRISFDILGLIPATDFEINTRVIRAGRTIELVEATMSAQGKDCIIARVWRMMTQDSTAVMGIEDAVQQRPTHLPVQNILGNWDGKFIQTVKSQVEPSTHRAGKGIVWLNTDVDMVEGQTTSDFVHLMGMLDTANGIVPRLPDLSWAFPNLDLQIHLLRMPRGRWLGLETQQQYGDDGIGLTSSVLHDDFGVFGRSEQILTLRKM</sequence>
<evidence type="ECO:0000259" key="2">
    <source>
        <dbReference type="Pfam" id="PF20789"/>
    </source>
</evidence>
<feature type="domain" description="Acyl-CoA thioesterase-like C-terminal" evidence="2">
    <location>
        <begin position="141"/>
        <end position="259"/>
    </location>
</feature>